<keyword evidence="2" id="KW-1185">Reference proteome</keyword>
<reference evidence="1 2" key="1">
    <citation type="submission" date="2017-05" db="EMBL/GenBank/DDBJ databases">
        <authorList>
            <person name="Varghese N."/>
            <person name="Submissions S."/>
        </authorList>
    </citation>
    <scope>NUCLEOTIDE SEQUENCE [LARGE SCALE GENOMIC DNA]</scope>
    <source>
        <strain evidence="1 2">DSM 18015</strain>
    </source>
</reference>
<gene>
    <name evidence="1" type="ORF">SAMN05421679_102465</name>
</gene>
<name>A0ABY1R0A0_9FLAO</name>
<accession>A0ABY1R0A0</accession>
<sequence>MLYQTVIEQWIYNGYTTIEERIYKGYTNQHIMLNQNPIIIQYLYKMTWKIFTY</sequence>
<organism evidence="1 2">
    <name type="scientific">Epilithonimonas pallida</name>
    <dbReference type="NCBI Taxonomy" id="373671"/>
    <lineage>
        <taxon>Bacteria</taxon>
        <taxon>Pseudomonadati</taxon>
        <taxon>Bacteroidota</taxon>
        <taxon>Flavobacteriia</taxon>
        <taxon>Flavobacteriales</taxon>
        <taxon>Weeksellaceae</taxon>
        <taxon>Chryseobacterium group</taxon>
        <taxon>Epilithonimonas</taxon>
    </lineage>
</organism>
<evidence type="ECO:0000313" key="2">
    <source>
        <dbReference type="Proteomes" id="UP001158050"/>
    </source>
</evidence>
<proteinExistence type="predicted"/>
<dbReference type="EMBL" id="FXUO01000002">
    <property type="protein sequence ID" value="SMP90871.1"/>
    <property type="molecule type" value="Genomic_DNA"/>
</dbReference>
<evidence type="ECO:0000313" key="1">
    <source>
        <dbReference type="EMBL" id="SMP90871.1"/>
    </source>
</evidence>
<protein>
    <submittedName>
        <fullName evidence="1">Uncharacterized protein</fullName>
    </submittedName>
</protein>
<comment type="caution">
    <text evidence="1">The sequence shown here is derived from an EMBL/GenBank/DDBJ whole genome shotgun (WGS) entry which is preliminary data.</text>
</comment>
<dbReference type="Proteomes" id="UP001158050">
    <property type="component" value="Unassembled WGS sequence"/>
</dbReference>